<evidence type="ECO:0000259" key="3">
    <source>
        <dbReference type="PROSITE" id="PS51186"/>
    </source>
</evidence>
<dbReference type="InterPro" id="IPR000182">
    <property type="entry name" value="GNAT_dom"/>
</dbReference>
<dbReference type="Gene3D" id="3.40.630.30">
    <property type="match status" value="1"/>
</dbReference>
<keyword evidence="5" id="KW-1185">Reference proteome</keyword>
<dbReference type="InterPro" id="IPR050832">
    <property type="entry name" value="Bact_Acetyltransf"/>
</dbReference>
<dbReference type="GO" id="GO:0016747">
    <property type="term" value="F:acyltransferase activity, transferring groups other than amino-acyl groups"/>
    <property type="evidence" value="ECO:0007669"/>
    <property type="project" value="InterPro"/>
</dbReference>
<dbReference type="CDD" id="cd04301">
    <property type="entry name" value="NAT_SF"/>
    <property type="match status" value="1"/>
</dbReference>
<feature type="domain" description="N-acetyltransferase" evidence="3">
    <location>
        <begin position="1"/>
        <end position="152"/>
    </location>
</feature>
<dbReference type="RefSeq" id="WP_201843332.1">
    <property type="nucleotide sequence ID" value="NZ_JAERRK010000025.1"/>
</dbReference>
<accession>A0A937ERI0</accession>
<gene>
    <name evidence="4" type="ORF">JK359_33280</name>
</gene>
<protein>
    <submittedName>
        <fullName evidence="4">GNAT family N-acetyltransferase</fullName>
    </submittedName>
</protein>
<reference evidence="4" key="1">
    <citation type="submission" date="2021-01" db="EMBL/GenBank/DDBJ databases">
        <title>WGS of actinomycetes isolated from Thailand.</title>
        <authorList>
            <person name="Thawai C."/>
        </authorList>
    </citation>
    <scope>NUCLEOTIDE SEQUENCE</scope>
    <source>
        <strain evidence="4">RCU-197</strain>
    </source>
</reference>
<dbReference type="InterPro" id="IPR016181">
    <property type="entry name" value="Acyl_CoA_acyltransferase"/>
</dbReference>
<sequence>MQQPEDQPVGTLVDRYGGEFSVRPFGHVRAVVAERESTGGPCGLAYVTPPVRLMRQHTEQGRSALRALALTLAEIDSLAVDADVRRQGVGSALLEETERWLANLGCRVVMAKIARGEYAVMRWYRRRGYLVAAQGEPFRVWLPGLELSCDDGDDGYHLALKGLGVSLRRARQGADTFVTVEDGRRSTTSSALAER</sequence>
<organism evidence="4 5">
    <name type="scientific">Streptomyces actinomycinicus</name>
    <dbReference type="NCBI Taxonomy" id="1695166"/>
    <lineage>
        <taxon>Bacteria</taxon>
        <taxon>Bacillati</taxon>
        <taxon>Actinomycetota</taxon>
        <taxon>Actinomycetes</taxon>
        <taxon>Kitasatosporales</taxon>
        <taxon>Streptomycetaceae</taxon>
        <taxon>Streptomyces</taxon>
    </lineage>
</organism>
<dbReference type="EMBL" id="JAERRK010000025">
    <property type="protein sequence ID" value="MBL1086780.1"/>
    <property type="molecule type" value="Genomic_DNA"/>
</dbReference>
<proteinExistence type="predicted"/>
<dbReference type="AlphaFoldDB" id="A0A937ERI0"/>
<evidence type="ECO:0000313" key="5">
    <source>
        <dbReference type="Proteomes" id="UP000661858"/>
    </source>
</evidence>
<evidence type="ECO:0000256" key="1">
    <source>
        <dbReference type="ARBA" id="ARBA00022679"/>
    </source>
</evidence>
<evidence type="ECO:0000256" key="2">
    <source>
        <dbReference type="ARBA" id="ARBA00023315"/>
    </source>
</evidence>
<dbReference type="PANTHER" id="PTHR43877">
    <property type="entry name" value="AMINOALKYLPHOSPHONATE N-ACETYLTRANSFERASE-RELATED-RELATED"/>
    <property type="match status" value="1"/>
</dbReference>
<comment type="caution">
    <text evidence="4">The sequence shown here is derived from an EMBL/GenBank/DDBJ whole genome shotgun (WGS) entry which is preliminary data.</text>
</comment>
<name>A0A937ERI0_9ACTN</name>
<dbReference type="SUPFAM" id="SSF55729">
    <property type="entry name" value="Acyl-CoA N-acyltransferases (Nat)"/>
    <property type="match status" value="1"/>
</dbReference>
<evidence type="ECO:0000313" key="4">
    <source>
        <dbReference type="EMBL" id="MBL1086780.1"/>
    </source>
</evidence>
<dbReference type="PROSITE" id="PS51186">
    <property type="entry name" value="GNAT"/>
    <property type="match status" value="1"/>
</dbReference>
<keyword evidence="2" id="KW-0012">Acyltransferase</keyword>
<dbReference type="Pfam" id="PF00583">
    <property type="entry name" value="Acetyltransf_1"/>
    <property type="match status" value="1"/>
</dbReference>
<dbReference type="Proteomes" id="UP000661858">
    <property type="component" value="Unassembled WGS sequence"/>
</dbReference>
<keyword evidence="1" id="KW-0808">Transferase</keyword>